<dbReference type="RefSeq" id="WP_125686769.1">
    <property type="nucleotide sequence ID" value="NZ_JBHSSI010000004.1"/>
</dbReference>
<name>A0ABW1TCV2_9LACO</name>
<keyword evidence="4" id="KW-1185">Reference proteome</keyword>
<keyword evidence="1" id="KW-0732">Signal</keyword>
<reference evidence="4" key="1">
    <citation type="journal article" date="2019" name="Int. J. Syst. Evol. Microbiol.">
        <title>The Global Catalogue of Microorganisms (GCM) 10K type strain sequencing project: providing services to taxonomists for standard genome sequencing and annotation.</title>
        <authorList>
            <consortium name="The Broad Institute Genomics Platform"/>
            <consortium name="The Broad Institute Genome Sequencing Center for Infectious Disease"/>
            <person name="Wu L."/>
            <person name="Ma J."/>
        </authorList>
    </citation>
    <scope>NUCLEOTIDE SEQUENCE [LARGE SCALE GENOMIC DNA]</scope>
    <source>
        <strain evidence="4">CCM 8908</strain>
    </source>
</reference>
<evidence type="ECO:0000313" key="4">
    <source>
        <dbReference type="Proteomes" id="UP001596283"/>
    </source>
</evidence>
<feature type="chain" id="PRO_5045299408" evidence="1">
    <location>
        <begin position="26"/>
        <end position="110"/>
    </location>
</feature>
<accession>A0ABW1TCV2</accession>
<feature type="signal peptide" evidence="1">
    <location>
        <begin position="1"/>
        <end position="25"/>
    </location>
</feature>
<gene>
    <name evidence="3" type="ORF">ACFP1C_00640</name>
</gene>
<organism evidence="3 4">
    <name type="scientific">Levilactobacillus fujinensis</name>
    <dbReference type="NCBI Taxonomy" id="2486024"/>
    <lineage>
        <taxon>Bacteria</taxon>
        <taxon>Bacillati</taxon>
        <taxon>Bacillota</taxon>
        <taxon>Bacilli</taxon>
        <taxon>Lactobacillales</taxon>
        <taxon>Lactobacillaceae</taxon>
        <taxon>Levilactobacillus</taxon>
    </lineage>
</organism>
<feature type="domain" description="DUF5626" evidence="2">
    <location>
        <begin position="25"/>
        <end position="107"/>
    </location>
</feature>
<protein>
    <submittedName>
        <fullName evidence="3">DUF5626 family protein</fullName>
    </submittedName>
</protein>
<sequence length="110" mass="11707">MKKLFITMFTCAAIFFGGGALQADAATMNVSHDSALSWSASYKVVTSGNQIKSVKDVQASAKIGRIVKKHITRDSASKVTLHITRAVGAIVYKVHLTASVHNGKLTVTTT</sequence>
<evidence type="ECO:0000259" key="2">
    <source>
        <dbReference type="Pfam" id="PF18540"/>
    </source>
</evidence>
<comment type="caution">
    <text evidence="3">The sequence shown here is derived from an EMBL/GenBank/DDBJ whole genome shotgun (WGS) entry which is preliminary data.</text>
</comment>
<evidence type="ECO:0000256" key="1">
    <source>
        <dbReference type="SAM" id="SignalP"/>
    </source>
</evidence>
<proteinExistence type="predicted"/>
<dbReference type="Pfam" id="PF18540">
    <property type="entry name" value="DUF5626"/>
    <property type="match status" value="1"/>
</dbReference>
<dbReference type="InterPro" id="IPR040491">
    <property type="entry name" value="DUF5626"/>
</dbReference>
<dbReference type="EMBL" id="JBHSSI010000004">
    <property type="protein sequence ID" value="MFC6259445.1"/>
    <property type="molecule type" value="Genomic_DNA"/>
</dbReference>
<evidence type="ECO:0000313" key="3">
    <source>
        <dbReference type="EMBL" id="MFC6259445.1"/>
    </source>
</evidence>
<dbReference type="Proteomes" id="UP001596283">
    <property type="component" value="Unassembled WGS sequence"/>
</dbReference>